<reference evidence="2 3" key="1">
    <citation type="submission" date="2011-11" db="EMBL/GenBank/DDBJ databases">
        <authorList>
            <person name="Weinstock G."/>
            <person name="Sodergren E."/>
            <person name="Clifton S."/>
            <person name="Fulton L."/>
            <person name="Fulton B."/>
            <person name="Courtney L."/>
            <person name="Fronick C."/>
            <person name="Harrison M."/>
            <person name="Strong C."/>
            <person name="Farmer C."/>
            <person name="Delahaunty K."/>
            <person name="Markovic C."/>
            <person name="Hall O."/>
            <person name="Minx P."/>
            <person name="Tomlinson C."/>
            <person name="Mitreva M."/>
            <person name="Hou S."/>
            <person name="Chen J."/>
            <person name="Wollam A."/>
            <person name="Pepin K.H."/>
            <person name="Johnson M."/>
            <person name="Bhonagiri V."/>
            <person name="Zhang X."/>
            <person name="Suruliraj S."/>
            <person name="Warren W."/>
            <person name="Chinwalla A."/>
            <person name="Mardis E.R."/>
            <person name="Wilson R.K."/>
        </authorList>
    </citation>
    <scope>NUCLEOTIDE SEQUENCE [LARGE SCALE GENOMIC DNA]</scope>
    <source>
        <strain evidence="2 3">YIT 11816</strain>
    </source>
</reference>
<dbReference type="HOGENOM" id="CLU_1089590_0_0_4"/>
<sequence>MMKKLFLAAGLCAVLAGCATQTTLPTAEIERAARTEDAETAGVRTLPVVLPDPAARPGLLLAQRIHAEVLTDDADGVHAARDQIRDQARDAALGGRRTADFEAYLTSGPEGFRMALMHAGLTVWTLGLEAGTLTENRRPGLPPQLKGEYLLRDIAYAYWPRGWLSDRLAPLGYGVAEDLRSSAGPVRRIARLACGTDERGAADQADRTATAGAGDPTMFTIRYEAGASPDSPDGRITIENAAEGYRLIIESQTVR</sequence>
<feature type="signal peptide" evidence="1">
    <location>
        <begin position="1"/>
        <end position="19"/>
    </location>
</feature>
<name>H3KE87_9BURK</name>
<evidence type="ECO:0008006" key="4">
    <source>
        <dbReference type="Google" id="ProtNLM"/>
    </source>
</evidence>
<dbReference type="Pfam" id="PF11659">
    <property type="entry name" value="DUF3261"/>
    <property type="match status" value="1"/>
</dbReference>
<keyword evidence="1" id="KW-0732">Signal</keyword>
<proteinExistence type="predicted"/>
<organism evidence="2 3">
    <name type="scientific">Sutterella parvirubra YIT 11816</name>
    <dbReference type="NCBI Taxonomy" id="762967"/>
    <lineage>
        <taxon>Bacteria</taxon>
        <taxon>Pseudomonadati</taxon>
        <taxon>Pseudomonadota</taxon>
        <taxon>Betaproteobacteria</taxon>
        <taxon>Burkholderiales</taxon>
        <taxon>Sutterellaceae</taxon>
        <taxon>Sutterella</taxon>
    </lineage>
</organism>
<gene>
    <name evidence="2" type="ORF">HMPREF9440_01051</name>
</gene>
<dbReference type="PROSITE" id="PS51257">
    <property type="entry name" value="PROKAR_LIPOPROTEIN"/>
    <property type="match status" value="1"/>
</dbReference>
<dbReference type="Proteomes" id="UP000004956">
    <property type="component" value="Unassembled WGS sequence"/>
</dbReference>
<keyword evidence="3" id="KW-1185">Reference proteome</keyword>
<dbReference type="AlphaFoldDB" id="H3KE87"/>
<dbReference type="EMBL" id="AFBQ01000142">
    <property type="protein sequence ID" value="EHY31571.1"/>
    <property type="molecule type" value="Genomic_DNA"/>
</dbReference>
<dbReference type="STRING" id="762967.HMPREF9440_01051"/>
<evidence type="ECO:0000313" key="2">
    <source>
        <dbReference type="EMBL" id="EHY31571.1"/>
    </source>
</evidence>
<accession>H3KE87</accession>
<comment type="caution">
    <text evidence="2">The sequence shown here is derived from an EMBL/GenBank/DDBJ whole genome shotgun (WGS) entry which is preliminary data.</text>
</comment>
<evidence type="ECO:0000256" key="1">
    <source>
        <dbReference type="SAM" id="SignalP"/>
    </source>
</evidence>
<dbReference type="InterPro" id="IPR021675">
    <property type="entry name" value="DUF3261"/>
</dbReference>
<evidence type="ECO:0000313" key="3">
    <source>
        <dbReference type="Proteomes" id="UP000004956"/>
    </source>
</evidence>
<protein>
    <recommendedName>
        <fullName evidence="4">Lipoprotein</fullName>
    </recommendedName>
</protein>
<dbReference type="RefSeq" id="WP_008541844.1">
    <property type="nucleotide sequence ID" value="NZ_JH604942.1"/>
</dbReference>
<dbReference type="PATRIC" id="fig|762967.3.peg.835"/>
<feature type="chain" id="PRO_5003588916" description="Lipoprotein" evidence="1">
    <location>
        <begin position="20"/>
        <end position="255"/>
    </location>
</feature>